<gene>
    <name evidence="2" type="ORF">RSO01_66150</name>
</gene>
<dbReference type="EMBL" id="BKAJ01000131">
    <property type="protein sequence ID" value="GEP59449.1"/>
    <property type="molecule type" value="Genomic_DNA"/>
</dbReference>
<name>A0A512NKI1_9HYPH</name>
<reference evidence="2 3" key="1">
    <citation type="submission" date="2019-07" db="EMBL/GenBank/DDBJ databases">
        <title>Whole genome shotgun sequence of Reyranella soli NBRC 108950.</title>
        <authorList>
            <person name="Hosoyama A."/>
            <person name="Uohara A."/>
            <person name="Ohji S."/>
            <person name="Ichikawa N."/>
        </authorList>
    </citation>
    <scope>NUCLEOTIDE SEQUENCE [LARGE SCALE GENOMIC DNA]</scope>
    <source>
        <strain evidence="2 3">NBRC 108950</strain>
    </source>
</reference>
<dbReference type="OrthoDB" id="9812006at2"/>
<organism evidence="2 3">
    <name type="scientific">Reyranella soli</name>
    <dbReference type="NCBI Taxonomy" id="1230389"/>
    <lineage>
        <taxon>Bacteria</taxon>
        <taxon>Pseudomonadati</taxon>
        <taxon>Pseudomonadota</taxon>
        <taxon>Alphaproteobacteria</taxon>
        <taxon>Hyphomicrobiales</taxon>
        <taxon>Reyranellaceae</taxon>
        <taxon>Reyranella</taxon>
    </lineage>
</organism>
<dbReference type="Proteomes" id="UP000321058">
    <property type="component" value="Unassembled WGS sequence"/>
</dbReference>
<keyword evidence="3" id="KW-1185">Reference proteome</keyword>
<evidence type="ECO:0000313" key="3">
    <source>
        <dbReference type="Proteomes" id="UP000321058"/>
    </source>
</evidence>
<dbReference type="InterPro" id="IPR018968">
    <property type="entry name" value="Phasin"/>
</dbReference>
<sequence length="158" mass="17101">MEWRMEDASRLFGTGFTYFYDLLAIELRNLEALGLAQQKMLEGMGVLAQRQAEILDGTIRRSLEVRPSTNGSTSPVDLAINQIGSLKTTMQESQANSNILSELAARSSGEVANILQSRMMAALDELKTALEKAVPEKPAAMPAALVHQPSAPQLSTPA</sequence>
<comment type="caution">
    <text evidence="2">The sequence shown here is derived from an EMBL/GenBank/DDBJ whole genome shotgun (WGS) entry which is preliminary data.</text>
</comment>
<evidence type="ECO:0000313" key="2">
    <source>
        <dbReference type="EMBL" id="GEP59449.1"/>
    </source>
</evidence>
<accession>A0A512NKI1</accession>
<protein>
    <recommendedName>
        <fullName evidence="1">Phasin domain-containing protein</fullName>
    </recommendedName>
</protein>
<evidence type="ECO:0000259" key="1">
    <source>
        <dbReference type="Pfam" id="PF09361"/>
    </source>
</evidence>
<dbReference type="AlphaFoldDB" id="A0A512NKI1"/>
<feature type="domain" description="Phasin" evidence="1">
    <location>
        <begin position="28"/>
        <end position="119"/>
    </location>
</feature>
<proteinExistence type="predicted"/>
<dbReference type="Pfam" id="PF09361">
    <property type="entry name" value="Phasin_2"/>
    <property type="match status" value="1"/>
</dbReference>